<dbReference type="SUPFAM" id="SSF52540">
    <property type="entry name" value="P-loop containing nucleoside triphosphate hydrolases"/>
    <property type="match status" value="1"/>
</dbReference>
<keyword evidence="4" id="KW-0378">Hydrolase</keyword>
<keyword evidence="5" id="KW-1185">Reference proteome</keyword>
<evidence type="ECO:0000259" key="3">
    <source>
        <dbReference type="PROSITE" id="PS51194"/>
    </source>
</evidence>
<dbReference type="NCBIfam" id="NF047352">
    <property type="entry name" value="P_loop_sacsin"/>
    <property type="match status" value="1"/>
</dbReference>
<comment type="caution">
    <text evidence="4">The sequence shown here is derived from an EMBL/GenBank/DDBJ whole genome shotgun (WGS) entry which is preliminary data.</text>
</comment>
<dbReference type="PANTHER" id="PTHR47396">
    <property type="entry name" value="TYPE I RESTRICTION ENZYME ECOKI R PROTEIN"/>
    <property type="match status" value="1"/>
</dbReference>
<dbReference type="InterPro" id="IPR036890">
    <property type="entry name" value="HATPase_C_sf"/>
</dbReference>
<dbReference type="PROSITE" id="PS51192">
    <property type="entry name" value="HELICASE_ATP_BIND_1"/>
    <property type="match status" value="1"/>
</dbReference>
<dbReference type="GO" id="GO:0005829">
    <property type="term" value="C:cytosol"/>
    <property type="evidence" value="ECO:0007669"/>
    <property type="project" value="TreeGrafter"/>
</dbReference>
<dbReference type="Pfam" id="PF00271">
    <property type="entry name" value="Helicase_C"/>
    <property type="match status" value="1"/>
</dbReference>
<evidence type="ECO:0000259" key="2">
    <source>
        <dbReference type="PROSITE" id="PS51192"/>
    </source>
</evidence>
<evidence type="ECO:0000313" key="5">
    <source>
        <dbReference type="Proteomes" id="UP000578077"/>
    </source>
</evidence>
<protein>
    <submittedName>
        <fullName evidence="4">Superfamily II DNA or RNA helicase</fullName>
    </submittedName>
</protein>
<evidence type="ECO:0000256" key="1">
    <source>
        <dbReference type="SAM" id="MobiDB-lite"/>
    </source>
</evidence>
<organism evidence="4 5">
    <name type="scientific">Streptomonospora salina</name>
    <dbReference type="NCBI Taxonomy" id="104205"/>
    <lineage>
        <taxon>Bacteria</taxon>
        <taxon>Bacillati</taxon>
        <taxon>Actinomycetota</taxon>
        <taxon>Actinomycetes</taxon>
        <taxon>Streptosporangiales</taxon>
        <taxon>Nocardiopsidaceae</taxon>
        <taxon>Streptomonospora</taxon>
    </lineage>
</organism>
<dbReference type="Gene3D" id="3.40.50.300">
    <property type="entry name" value="P-loop containing nucleotide triphosphate hydrolases"/>
    <property type="match status" value="2"/>
</dbReference>
<proteinExistence type="predicted"/>
<dbReference type="SUPFAM" id="SSF55874">
    <property type="entry name" value="ATPase domain of HSP90 chaperone/DNA topoisomerase II/histidine kinase"/>
    <property type="match status" value="1"/>
</dbReference>
<keyword evidence="4" id="KW-0547">Nucleotide-binding</keyword>
<dbReference type="PANTHER" id="PTHR47396:SF1">
    <property type="entry name" value="ATP-DEPENDENT HELICASE IRC3-RELATED"/>
    <property type="match status" value="1"/>
</dbReference>
<gene>
    <name evidence="4" type="ORF">HNR25_001990</name>
</gene>
<feature type="domain" description="Helicase C-terminal" evidence="3">
    <location>
        <begin position="1406"/>
        <end position="1548"/>
    </location>
</feature>
<dbReference type="InterPro" id="IPR006935">
    <property type="entry name" value="Helicase/UvrB_N"/>
</dbReference>
<dbReference type="Pfam" id="PF04851">
    <property type="entry name" value="ResIII"/>
    <property type="match status" value="1"/>
</dbReference>
<dbReference type="GO" id="GO:0003677">
    <property type="term" value="F:DNA binding"/>
    <property type="evidence" value="ECO:0007669"/>
    <property type="project" value="InterPro"/>
</dbReference>
<keyword evidence="4" id="KW-0347">Helicase</keyword>
<dbReference type="SMART" id="SM00487">
    <property type="entry name" value="DEXDc"/>
    <property type="match status" value="1"/>
</dbReference>
<dbReference type="GO" id="GO:0004386">
    <property type="term" value="F:helicase activity"/>
    <property type="evidence" value="ECO:0007669"/>
    <property type="project" value="UniProtKB-KW"/>
</dbReference>
<accession>A0A841EAA2</accession>
<keyword evidence="4" id="KW-0067">ATP-binding</keyword>
<feature type="domain" description="Helicase ATP-binding" evidence="2">
    <location>
        <begin position="1166"/>
        <end position="1340"/>
    </location>
</feature>
<dbReference type="SMART" id="SM00490">
    <property type="entry name" value="HELICc"/>
    <property type="match status" value="1"/>
</dbReference>
<feature type="compositionally biased region" description="Basic and acidic residues" evidence="1">
    <location>
        <begin position="1130"/>
        <end position="1145"/>
    </location>
</feature>
<dbReference type="Proteomes" id="UP000578077">
    <property type="component" value="Unassembled WGS sequence"/>
</dbReference>
<dbReference type="RefSeq" id="WP_184634348.1">
    <property type="nucleotide sequence ID" value="NZ_BAABKT010000037.1"/>
</dbReference>
<dbReference type="EMBL" id="JACHLY010000001">
    <property type="protein sequence ID" value="MBB5998239.1"/>
    <property type="molecule type" value="Genomic_DNA"/>
</dbReference>
<reference evidence="4 5" key="1">
    <citation type="submission" date="2020-08" db="EMBL/GenBank/DDBJ databases">
        <title>Sequencing the genomes of 1000 actinobacteria strains.</title>
        <authorList>
            <person name="Klenk H.-P."/>
        </authorList>
    </citation>
    <scope>NUCLEOTIDE SEQUENCE [LARGE SCALE GENOMIC DNA]</scope>
    <source>
        <strain evidence="4 5">DSM 44593</strain>
    </source>
</reference>
<evidence type="ECO:0000313" key="4">
    <source>
        <dbReference type="EMBL" id="MBB5998239.1"/>
    </source>
</evidence>
<dbReference type="PROSITE" id="PS51194">
    <property type="entry name" value="HELICASE_CTER"/>
    <property type="match status" value="1"/>
</dbReference>
<dbReference type="GO" id="GO:0005524">
    <property type="term" value="F:ATP binding"/>
    <property type="evidence" value="ECO:0007669"/>
    <property type="project" value="InterPro"/>
</dbReference>
<dbReference type="InterPro" id="IPR050742">
    <property type="entry name" value="Helicase_Restrict-Modif_Enz"/>
</dbReference>
<dbReference type="InterPro" id="IPR001650">
    <property type="entry name" value="Helicase_C-like"/>
</dbReference>
<dbReference type="GO" id="GO:0016787">
    <property type="term" value="F:hydrolase activity"/>
    <property type="evidence" value="ECO:0007669"/>
    <property type="project" value="InterPro"/>
</dbReference>
<dbReference type="InterPro" id="IPR027417">
    <property type="entry name" value="P-loop_NTPase"/>
</dbReference>
<name>A0A841EAA2_9ACTN</name>
<sequence length="1548" mass="172315">MIRSPDAENVLDVVSEQSRRVLETYRVDPGLIREHVNNERRIEQGGYGDRQIFELVQNGADELHGSHDGKVAVVLTSTHLYCANEGDPMSAEGAETILRMSVSRKRGGQIGRFGVGVKSVLTVSDTPQFFSRIDGVEFGFGFDREWSAAEIRTVSPGAEETPVLRMATPLDPAQERRDDPVLDELAAWATTVVRIPLKPGSHKRLGKDLADFPVEFPLFSPHVGAVVLDDRRGARPVRRRIHQRVFGDFHTLTEDRPGGDSVQHEWRVFTRKHAPSDKALRSAGELHDRPEVDVSWAVPAGRRERGDFWAYFPTKFKTTLRGILNAPWKTSEDRQAIFDGNAFNDELLDVAASLVVDSLPLIAGPDDPARFLDYLPGRGREAPQFADGGLTEAIWRIAAERPSLPNQKGAFRSPDELSMHPAGLDDTCLKMWQGYEGRPVDWVHHSTERRERRARVGYIFDRAGKTDTSVEHWLNALVADRTPTASATAVRILGEIVRRFPDLREDALKAKVVLTESGELVRAERGHVFRRSSDDDLQDDLAYVDGRVLDHMGVTTALDDLGVREADATGRFAAVVDRGFGGYSDDAWTAFWELSRRVTGDRVLSALREGPDGSVEELRVRTVDGEFRPLRECLAPGPVVPDDGSRDADIAVDMRFHGPDRTLLTRLGLIDRPAPEHDPTEAPWFEEYAERARETYVKQLDPKASRPRAMHVEGPSPAGPLDLLTRLSPEGCAAYVRHLPVNGLVSHWTVQGGRQSSTPVSIRPPLVWMVRRHAVLPTSAGLARPSRCVGPALSDYRDVFPVADISPIIADHLGLPATLEKVPAPVWKEACTKAAASEDDRFPGRVYSLLLQADTEWPEGVGTRCRVGDTRSCEFPDSEIAVTHVRSEYDSLVREGLPALWAPDGETAAWLRQDWGMLDPADVIQKEVRFEADSEPVLLRDEFPNLHTHARAVENRYLVRCNLLEEVVRTPQGARTIPLERALHENTVLVLAPGNDLETLVAVDAVLRLGLGRPRCERILQMREKQREDELVKRIRAATTDEEKFLVAIGEERLRAGLPEGLVEAESSRTGKTPEGPELARLALHAYGDGVLREYNKDVAARIKEAPSTFSGSATSRRFVSELGLPESYAGHKAETPPETEKVDGPTDFPQLHGYQEKLVANMLMFLKRQEPGRAMLRLPTGAGKTRVAVEAVIRMVRERGIDAPILWIAQTEELCEQAVQSWKFVWSAVGPRQSLTVSRFWGGNDAAPVDGFPHLVVATDAKLDSRLSQDDYAWLREAALVIVDEGHAALSERPTAVLRQLGLDQNRNRTDRPLVGLTATPFRSDEEETRRLVNRFGGVRLDEGVFDDQDPLVALQEIGVLARVEHRELKGSTLTLDEEERKKADRWLPSSAEQRLGMFDERNRMLIDEIKVLPREWPVLLFATSVNHAKVIAAMLNAEKIPSASIDGFTPTAERRKSIEDYRSGKIRVLTNYGVLAQGFDAPATRAVVIARPTYSPAVYQQMIGRGLRGPANGGAETCRILDVHDNVENFNRSLAFTGFEHLWGMR</sequence>
<feature type="region of interest" description="Disordered" evidence="1">
    <location>
        <begin position="1129"/>
        <end position="1148"/>
    </location>
</feature>
<dbReference type="InterPro" id="IPR014001">
    <property type="entry name" value="Helicase_ATP-bd"/>
</dbReference>